<evidence type="ECO:0000313" key="3">
    <source>
        <dbReference type="RefSeq" id="XP_071935850.1"/>
    </source>
</evidence>
<keyword evidence="2" id="KW-1185">Reference proteome</keyword>
<name>A0ABM4WVN7_COFAR</name>
<dbReference type="InterPro" id="IPR006927">
    <property type="entry name" value="DUF639"/>
</dbReference>
<reference evidence="3" key="1">
    <citation type="submission" date="2025-08" db="UniProtKB">
        <authorList>
            <consortium name="RefSeq"/>
        </authorList>
    </citation>
    <scope>IDENTIFICATION</scope>
    <source>
        <tissue evidence="3">Leaves</tissue>
    </source>
</reference>
<gene>
    <name evidence="3" type="primary">LOC140003659</name>
</gene>
<keyword evidence="1" id="KW-0812">Transmembrane</keyword>
<evidence type="ECO:0000256" key="1">
    <source>
        <dbReference type="SAM" id="Phobius"/>
    </source>
</evidence>
<organism evidence="2 3">
    <name type="scientific">Coffea arabica</name>
    <name type="common">Arabian coffee</name>
    <dbReference type="NCBI Taxonomy" id="13443"/>
    <lineage>
        <taxon>Eukaryota</taxon>
        <taxon>Viridiplantae</taxon>
        <taxon>Streptophyta</taxon>
        <taxon>Embryophyta</taxon>
        <taxon>Tracheophyta</taxon>
        <taxon>Spermatophyta</taxon>
        <taxon>Magnoliopsida</taxon>
        <taxon>eudicotyledons</taxon>
        <taxon>Gunneridae</taxon>
        <taxon>Pentapetalae</taxon>
        <taxon>asterids</taxon>
        <taxon>lamiids</taxon>
        <taxon>Gentianales</taxon>
        <taxon>Rubiaceae</taxon>
        <taxon>Ixoroideae</taxon>
        <taxon>Gardenieae complex</taxon>
        <taxon>Bertiereae - Coffeeae clade</taxon>
        <taxon>Coffeeae</taxon>
        <taxon>Coffea</taxon>
    </lineage>
</organism>
<protein>
    <submittedName>
        <fullName evidence="3">Uncharacterized protein isoform X1</fullName>
    </submittedName>
</protein>
<dbReference type="Proteomes" id="UP001652660">
    <property type="component" value="Chromosome 2e"/>
</dbReference>
<proteinExistence type="predicted"/>
<accession>A0ABM4WVN7</accession>
<keyword evidence="1" id="KW-0472">Membrane</keyword>
<dbReference type="Pfam" id="PF04842">
    <property type="entry name" value="DUF639"/>
    <property type="match status" value="1"/>
</dbReference>
<feature type="transmembrane region" description="Helical" evidence="1">
    <location>
        <begin position="757"/>
        <end position="783"/>
    </location>
</feature>
<dbReference type="PANTHER" id="PTHR31860">
    <property type="entry name" value="HEAT-INDUCIBLE TRANSCRIPTION REPRESSOR (DUF639)-RELATED"/>
    <property type="match status" value="1"/>
</dbReference>
<evidence type="ECO:0000313" key="2">
    <source>
        <dbReference type="Proteomes" id="UP001652660"/>
    </source>
</evidence>
<dbReference type="RefSeq" id="XP_071935850.1">
    <property type="nucleotide sequence ID" value="XM_072079749.1"/>
</dbReference>
<keyword evidence="1" id="KW-1133">Transmembrane helix</keyword>
<feature type="transmembrane region" description="Helical" evidence="1">
    <location>
        <begin position="670"/>
        <end position="689"/>
    </location>
</feature>
<dbReference type="GeneID" id="140003659"/>
<dbReference type="PANTHER" id="PTHR31860:SF3">
    <property type="entry name" value="PROTEIN, PUTATIVE (DUF639)-RELATED"/>
    <property type="match status" value="1"/>
</dbReference>
<sequence length="844" mass="94741">MQTGFSIKGHFKLASSSPSPPPAPPFALLSYHQHHHHQGSCRIKIICCDKTSSSSSSADQKFNFKILGRSLLDNSRRKLTEIDANAVQESLNHWISRTQNFLNEVTTPLVKTVNDRKPVVQDDAGDLGDIFLAEQTINSKTPSGDLSLPAIVSIEQFSRMNGLTGKKMQKIFRALVPGPIYNNARNLVEYCCFRFLSRDSSDIHPSLKDCAFRKLIFVTMVAWEHPYSSGKDSQAEASDRDSFKRKLVGEAAFVRIAPAISGVADWSTAHYLFKALARDEQGISYGSWSTYIDQLLKIHEGRKSYESQGSPKPFGEKILCLSSSRKPPVLKWENNIVWPGKLTLTDGALYFERIGLKGQSDAVRLDLTRDGSQVKRTRVGPLGTDLFDSAISVTSGLESETWVLEFVDLGGEMRRDVWYAFINEVNALHKFIQEFGPKDGDQSVYYVHGAHKGKAKAITCATNAIARLQALQQMRRLLDEPTKLVPFSFLQHAPYGDVVFQTLAVNFWAGPLISKITDGDKQPGQHLISTQDASESSNHVFDIDGSVYLRKWMTSPSWFSNAAVAFWKHFSMRNGVVLSKNHVIAGVSLVEKAAIVCRDKYIIAEKTQATINAAMIEGIPSNIDLFKELILPLTIMANNFERLRRWEEPLVTTSFLVFVYTIIFRNMLPYLFPMTLMLLAASMLLLKGLKEQGRLGRYFGKVTIRDQPPSNTIQKIIALKQAMREVEKFMQDLNISLLKIRTIILAGQPQVTTEVALLLLLSATILLLVPFKYILAFLIFDLFTRELNFRRQMVLAFRRFLKERWGTVPAAPVVVLPYEVDGSKALSVNRSMANSVSIQGKRES</sequence>